<sequence length="49" mass="5730">MKTLLPLWEWQTVLMYIMLARKRKEACVVLSGDLQLFGNLDQMQTVFGL</sequence>
<keyword evidence="2" id="KW-1185">Reference proteome</keyword>
<name>A0A1X7ART2_9GAMM</name>
<gene>
    <name evidence="1" type="ORF">EHSB41UT_04659</name>
</gene>
<organism evidence="1 2">
    <name type="scientific">Parendozoicomonas haliclonae</name>
    <dbReference type="NCBI Taxonomy" id="1960125"/>
    <lineage>
        <taxon>Bacteria</taxon>
        <taxon>Pseudomonadati</taxon>
        <taxon>Pseudomonadota</taxon>
        <taxon>Gammaproteobacteria</taxon>
        <taxon>Oceanospirillales</taxon>
        <taxon>Endozoicomonadaceae</taxon>
        <taxon>Parendozoicomonas</taxon>
    </lineage>
</organism>
<dbReference type="AlphaFoldDB" id="A0A1X7ART2"/>
<accession>A0A1X7ART2</accession>
<reference evidence="1 2" key="1">
    <citation type="submission" date="2017-03" db="EMBL/GenBank/DDBJ databases">
        <authorList>
            <person name="Afonso C.L."/>
            <person name="Miller P.J."/>
            <person name="Scott M.A."/>
            <person name="Spackman E."/>
            <person name="Goraichik I."/>
            <person name="Dimitrov K.M."/>
            <person name="Suarez D.L."/>
            <person name="Swayne D.E."/>
        </authorList>
    </citation>
    <scope>NUCLEOTIDE SEQUENCE [LARGE SCALE GENOMIC DNA]</scope>
    <source>
        <strain evidence="1">SB41UT1</strain>
    </source>
</reference>
<dbReference type="Proteomes" id="UP000196573">
    <property type="component" value="Unassembled WGS sequence"/>
</dbReference>
<evidence type="ECO:0000313" key="1">
    <source>
        <dbReference type="EMBL" id="SMA50842.1"/>
    </source>
</evidence>
<protein>
    <submittedName>
        <fullName evidence="1">Uncharacterized protein</fullName>
    </submittedName>
</protein>
<proteinExistence type="predicted"/>
<evidence type="ECO:0000313" key="2">
    <source>
        <dbReference type="Proteomes" id="UP000196573"/>
    </source>
</evidence>
<dbReference type="EMBL" id="FWPT01000017">
    <property type="protein sequence ID" value="SMA50842.1"/>
    <property type="molecule type" value="Genomic_DNA"/>
</dbReference>